<reference evidence="2" key="1">
    <citation type="submission" date="2016-07" db="EMBL/GenBank/DDBJ databases">
        <title>De novo transcriptome assembly of four accessions of the metal hyperaccumulator plant Noccaea caerulescens.</title>
        <authorList>
            <person name="Blande D."/>
            <person name="Halimaa P."/>
            <person name="Tervahauta A.I."/>
            <person name="Aarts M.G."/>
            <person name="Karenlampi S.O."/>
        </authorList>
    </citation>
    <scope>NUCLEOTIDE SEQUENCE</scope>
</reference>
<dbReference type="Pfam" id="PF03108">
    <property type="entry name" value="DBD_Tnp_Mut"/>
    <property type="match status" value="1"/>
</dbReference>
<name>A0A1J3F6U2_NOCCA</name>
<accession>A0A1J3F6U2</accession>
<proteinExistence type="predicted"/>
<evidence type="ECO:0000313" key="2">
    <source>
        <dbReference type="EMBL" id="JAU39809.1"/>
    </source>
</evidence>
<protein>
    <recommendedName>
        <fullName evidence="1">Transposase MuDR plant domain-containing protein</fullName>
    </recommendedName>
</protein>
<organism evidence="2">
    <name type="scientific">Noccaea caerulescens</name>
    <name type="common">Alpine penny-cress</name>
    <name type="synonym">Thlaspi caerulescens</name>
    <dbReference type="NCBI Taxonomy" id="107243"/>
    <lineage>
        <taxon>Eukaryota</taxon>
        <taxon>Viridiplantae</taxon>
        <taxon>Streptophyta</taxon>
        <taxon>Embryophyta</taxon>
        <taxon>Tracheophyta</taxon>
        <taxon>Spermatophyta</taxon>
        <taxon>Magnoliopsida</taxon>
        <taxon>eudicotyledons</taxon>
        <taxon>Gunneridae</taxon>
        <taxon>Pentapetalae</taxon>
        <taxon>rosids</taxon>
        <taxon>malvids</taxon>
        <taxon>Brassicales</taxon>
        <taxon>Brassicaceae</taxon>
        <taxon>Coluteocarpeae</taxon>
        <taxon>Noccaea</taxon>
    </lineage>
</organism>
<feature type="domain" description="Transposase MuDR plant" evidence="1">
    <location>
        <begin position="54"/>
        <end position="112"/>
    </location>
</feature>
<dbReference type="AlphaFoldDB" id="A0A1J3F6U2"/>
<gene>
    <name evidence="2" type="ORF">LC_TR7409_c7_g1_i1_g.25871</name>
</gene>
<evidence type="ECO:0000259" key="1">
    <source>
        <dbReference type="Pfam" id="PF03108"/>
    </source>
</evidence>
<dbReference type="InterPro" id="IPR004332">
    <property type="entry name" value="Transposase_MuDR"/>
</dbReference>
<sequence>MDDDTHADYSEYGKVKDDDVCETKIPFDDARLRGRLGGQPRRTDNWEDNIYEHQSFDSKAELLSQLRLMAVMLRFTFRVDKSTTKLFVAKCKVAGCDLMVRAAVKNEATTFWVIKYMKSHTCSVSDRVGKRRRCTSNYHYKNMGFS</sequence>
<dbReference type="EMBL" id="GEVK01013023">
    <property type="protein sequence ID" value="JAU39809.1"/>
    <property type="molecule type" value="Transcribed_RNA"/>
</dbReference>